<dbReference type="Proteomes" id="UP000218335">
    <property type="component" value="Unassembled WGS sequence"/>
</dbReference>
<sequence length="366" mass="41531">MIKKLDLHYLNLSSLLYLLFPILNLWNPYNLGRHDVLVVVTCLFVIVYTALVVGHPLLSHGQMYTLLVLQYAGIIYFVYALNPMTALFLFYSAFAIPYVFKAKLWSKEYVTFITTMVLCIIVSLIYYPDYYYTIALLIFFTVINLMMFANFKKIEQAHYQHELEAKNKQLNFLIAEQERNRIGQDLHDTLGHVFAALSLKSELALKLIDTEPDRAKAEIQSLNDISKETLNQIRAIINDLKIPSFAEEVASVETLLKDANLEFHFEGVQFAHALNPAKQGLLAMVLREAMNNIIKHADATTVHAALSETTDGLQLDIQDNGCGIQDTSPIHLQSIQARVEVLKGQLHVENNEGLHIQILIPRSVAL</sequence>
<dbReference type="EC" id="2.7.13.3" evidence="2"/>
<dbReference type="EMBL" id="MWUU01000002">
    <property type="protein sequence ID" value="PCF56761.1"/>
    <property type="molecule type" value="Genomic_DNA"/>
</dbReference>
<comment type="catalytic activity">
    <reaction evidence="1">
        <text>ATP + protein L-histidine = ADP + protein N-phospho-L-histidine.</text>
        <dbReference type="EC" id="2.7.13.3"/>
    </reaction>
</comment>
<keyword evidence="6" id="KW-0812">Transmembrane</keyword>
<feature type="transmembrane region" description="Helical" evidence="6">
    <location>
        <begin position="12"/>
        <end position="29"/>
    </location>
</feature>
<feature type="domain" description="Histidine kinase/HSP90-like ATPase" evidence="7">
    <location>
        <begin position="277"/>
        <end position="364"/>
    </location>
</feature>
<dbReference type="GO" id="GO:0000155">
    <property type="term" value="F:phosphorelay sensor kinase activity"/>
    <property type="evidence" value="ECO:0007669"/>
    <property type="project" value="InterPro"/>
</dbReference>
<dbReference type="RefSeq" id="WP_096591339.1">
    <property type="nucleotide sequence ID" value="NZ_MWRM01000006.1"/>
</dbReference>
<dbReference type="SMART" id="SM00387">
    <property type="entry name" value="HATPase_c"/>
    <property type="match status" value="1"/>
</dbReference>
<keyword evidence="5" id="KW-0902">Two-component regulatory system</keyword>
<name>A0A2A4GZM7_9STAP</name>
<keyword evidence="4 8" id="KW-0418">Kinase</keyword>
<dbReference type="AlphaFoldDB" id="A0A2A4GZM7"/>
<dbReference type="SUPFAM" id="SSF55874">
    <property type="entry name" value="ATPase domain of HSP90 chaperone/DNA topoisomerase II/histidine kinase"/>
    <property type="match status" value="1"/>
</dbReference>
<feature type="transmembrane region" description="Helical" evidence="6">
    <location>
        <begin position="109"/>
        <end position="127"/>
    </location>
</feature>
<protein>
    <recommendedName>
        <fullName evidence="2">histidine kinase</fullName>
        <ecNumber evidence="2">2.7.13.3</ecNumber>
    </recommendedName>
</protein>
<evidence type="ECO:0000259" key="7">
    <source>
        <dbReference type="SMART" id="SM00387"/>
    </source>
</evidence>
<feature type="transmembrane region" description="Helical" evidence="6">
    <location>
        <begin position="74"/>
        <end position="100"/>
    </location>
</feature>
<feature type="transmembrane region" description="Helical" evidence="6">
    <location>
        <begin position="133"/>
        <end position="151"/>
    </location>
</feature>
<dbReference type="Gene3D" id="3.30.565.10">
    <property type="entry name" value="Histidine kinase-like ATPase, C-terminal domain"/>
    <property type="match status" value="1"/>
</dbReference>
<dbReference type="InterPro" id="IPR011712">
    <property type="entry name" value="Sig_transdc_His_kin_sub3_dim/P"/>
</dbReference>
<evidence type="ECO:0000256" key="6">
    <source>
        <dbReference type="SAM" id="Phobius"/>
    </source>
</evidence>
<dbReference type="GO" id="GO:0016020">
    <property type="term" value="C:membrane"/>
    <property type="evidence" value="ECO:0007669"/>
    <property type="project" value="InterPro"/>
</dbReference>
<proteinExistence type="predicted"/>
<keyword evidence="6" id="KW-1133">Transmembrane helix</keyword>
<reference evidence="8 9" key="1">
    <citation type="journal article" date="2017" name="PLoS ONE">
        <title>Development of a real-time PCR for detection of Staphylococcus pseudintermedius using a novel automated comparison of whole-genome sequences.</title>
        <authorList>
            <person name="Verstappen K.M."/>
            <person name="Huijbregts L."/>
            <person name="Spaninks M."/>
            <person name="Wagenaar J.A."/>
            <person name="Fluit A.C."/>
            <person name="Duim B."/>
        </authorList>
    </citation>
    <scope>NUCLEOTIDE SEQUENCE [LARGE SCALE GENOMIC DNA]</scope>
    <source>
        <strain evidence="8 9">215070706401-1</strain>
    </source>
</reference>
<comment type="caution">
    <text evidence="8">The sequence shown here is derived from an EMBL/GenBank/DDBJ whole genome shotgun (WGS) entry which is preliminary data.</text>
</comment>
<gene>
    <name evidence="8" type="ORF">B5C08_01635</name>
</gene>
<evidence type="ECO:0000313" key="9">
    <source>
        <dbReference type="Proteomes" id="UP000218335"/>
    </source>
</evidence>
<dbReference type="InterPro" id="IPR036890">
    <property type="entry name" value="HATPase_C_sf"/>
</dbReference>
<organism evidence="8 9">
    <name type="scientific">Staphylococcus delphini</name>
    <dbReference type="NCBI Taxonomy" id="53344"/>
    <lineage>
        <taxon>Bacteria</taxon>
        <taxon>Bacillati</taxon>
        <taxon>Bacillota</taxon>
        <taxon>Bacilli</taxon>
        <taxon>Bacillales</taxon>
        <taxon>Staphylococcaceae</taxon>
        <taxon>Staphylococcus</taxon>
        <taxon>Staphylococcus intermedius group</taxon>
    </lineage>
</organism>
<feature type="transmembrane region" description="Helical" evidence="6">
    <location>
        <begin position="36"/>
        <end position="54"/>
    </location>
</feature>
<dbReference type="GO" id="GO:0046983">
    <property type="term" value="F:protein dimerization activity"/>
    <property type="evidence" value="ECO:0007669"/>
    <property type="project" value="InterPro"/>
</dbReference>
<evidence type="ECO:0000256" key="5">
    <source>
        <dbReference type="ARBA" id="ARBA00023012"/>
    </source>
</evidence>
<evidence type="ECO:0000313" key="8">
    <source>
        <dbReference type="EMBL" id="PCF56761.1"/>
    </source>
</evidence>
<evidence type="ECO:0000256" key="1">
    <source>
        <dbReference type="ARBA" id="ARBA00000085"/>
    </source>
</evidence>
<dbReference type="InterPro" id="IPR050482">
    <property type="entry name" value="Sensor_HK_TwoCompSys"/>
</dbReference>
<dbReference type="InterPro" id="IPR003594">
    <property type="entry name" value="HATPase_dom"/>
</dbReference>
<dbReference type="Pfam" id="PF02518">
    <property type="entry name" value="HATPase_c"/>
    <property type="match status" value="1"/>
</dbReference>
<evidence type="ECO:0000256" key="2">
    <source>
        <dbReference type="ARBA" id="ARBA00012438"/>
    </source>
</evidence>
<dbReference type="PANTHER" id="PTHR24421">
    <property type="entry name" value="NITRATE/NITRITE SENSOR PROTEIN NARX-RELATED"/>
    <property type="match status" value="1"/>
</dbReference>
<dbReference type="Gene3D" id="1.20.5.1930">
    <property type="match status" value="1"/>
</dbReference>
<accession>A0A2A4GZM7</accession>
<evidence type="ECO:0000256" key="4">
    <source>
        <dbReference type="ARBA" id="ARBA00022777"/>
    </source>
</evidence>
<keyword evidence="3" id="KW-0808">Transferase</keyword>
<dbReference type="CDD" id="cd16917">
    <property type="entry name" value="HATPase_UhpB-NarQ-NarX-like"/>
    <property type="match status" value="1"/>
</dbReference>
<dbReference type="PANTHER" id="PTHR24421:SF63">
    <property type="entry name" value="SENSOR HISTIDINE KINASE DESK"/>
    <property type="match status" value="1"/>
</dbReference>
<evidence type="ECO:0000256" key="3">
    <source>
        <dbReference type="ARBA" id="ARBA00022679"/>
    </source>
</evidence>
<dbReference type="Pfam" id="PF07730">
    <property type="entry name" value="HisKA_3"/>
    <property type="match status" value="1"/>
</dbReference>
<keyword evidence="6" id="KW-0472">Membrane</keyword>